<keyword evidence="4 10" id="KW-0479">Metal-binding</keyword>
<comment type="catalytic activity">
    <reaction evidence="8 10 11">
        <text>2-(2-carboxy-4-methylthiazol-5-yl)ethyl phosphate + 4-amino-2-methyl-5-(diphosphooxymethyl)pyrimidine + 2 H(+) = thiamine phosphate + CO2 + diphosphate</text>
        <dbReference type="Rhea" id="RHEA:47848"/>
        <dbReference type="ChEBI" id="CHEBI:15378"/>
        <dbReference type="ChEBI" id="CHEBI:16526"/>
        <dbReference type="ChEBI" id="CHEBI:33019"/>
        <dbReference type="ChEBI" id="CHEBI:37575"/>
        <dbReference type="ChEBI" id="CHEBI:57841"/>
        <dbReference type="ChEBI" id="CHEBI:62890"/>
        <dbReference type="EC" id="2.5.1.3"/>
    </reaction>
</comment>
<evidence type="ECO:0000256" key="4">
    <source>
        <dbReference type="ARBA" id="ARBA00022723"/>
    </source>
</evidence>
<dbReference type="EMBL" id="VDFR01000243">
    <property type="protein sequence ID" value="TNC27116.1"/>
    <property type="molecule type" value="Genomic_DNA"/>
</dbReference>
<feature type="binding site" evidence="10">
    <location>
        <begin position="136"/>
        <end position="138"/>
    </location>
    <ligand>
        <name>2-[(2R,5Z)-2-carboxy-4-methylthiazol-5(2H)-ylidene]ethyl phosphate</name>
        <dbReference type="ChEBI" id="CHEBI:62899"/>
    </ligand>
</feature>
<dbReference type="Proteomes" id="UP000306740">
    <property type="component" value="Unassembled WGS sequence"/>
</dbReference>
<feature type="domain" description="Thiamine phosphate synthase/TenI" evidence="13">
    <location>
        <begin position="10"/>
        <end position="192"/>
    </location>
</feature>
<dbReference type="GO" id="GO:0000287">
    <property type="term" value="F:magnesium ion binding"/>
    <property type="evidence" value="ECO:0007669"/>
    <property type="project" value="UniProtKB-UniRule"/>
</dbReference>
<dbReference type="Gene3D" id="3.20.20.70">
    <property type="entry name" value="Aldolase class I"/>
    <property type="match status" value="1"/>
</dbReference>
<feature type="binding site" evidence="10">
    <location>
        <position position="70"/>
    </location>
    <ligand>
        <name>4-amino-2-methyl-5-(diphosphooxymethyl)pyrimidine</name>
        <dbReference type="ChEBI" id="CHEBI:57841"/>
    </ligand>
</feature>
<name>A0A5C4M2I5_9ACTN</name>
<dbReference type="GO" id="GO:0009228">
    <property type="term" value="P:thiamine biosynthetic process"/>
    <property type="evidence" value="ECO:0007669"/>
    <property type="project" value="UniProtKB-KW"/>
</dbReference>
<evidence type="ECO:0000256" key="8">
    <source>
        <dbReference type="ARBA" id="ARBA00047851"/>
    </source>
</evidence>
<feature type="binding site" evidence="10">
    <location>
        <begin position="39"/>
        <end position="43"/>
    </location>
    <ligand>
        <name>4-amino-2-methyl-5-(diphosphooxymethyl)pyrimidine</name>
        <dbReference type="ChEBI" id="CHEBI:57841"/>
    </ligand>
</feature>
<evidence type="ECO:0000259" key="13">
    <source>
        <dbReference type="Pfam" id="PF02581"/>
    </source>
</evidence>
<comment type="similarity">
    <text evidence="10 11">Belongs to the thiamine-phosphate synthase family.</text>
</comment>
<dbReference type="InterPro" id="IPR013785">
    <property type="entry name" value="Aldolase_TIM"/>
</dbReference>
<dbReference type="OrthoDB" id="3243336at2"/>
<protein>
    <recommendedName>
        <fullName evidence="10">Thiamine-phosphate synthase</fullName>
        <shortName evidence="10">TP synthase</shortName>
        <shortName evidence="10">TPS</shortName>
        <ecNumber evidence="10">2.5.1.3</ecNumber>
    </recommendedName>
    <alternativeName>
        <fullName evidence="10">Thiamine-phosphate pyrophosphorylase</fullName>
        <shortName evidence="10">TMP pyrophosphorylase</shortName>
        <shortName evidence="10">TMP-PPase</shortName>
    </alternativeName>
</protein>
<evidence type="ECO:0000313" key="15">
    <source>
        <dbReference type="Proteomes" id="UP000306740"/>
    </source>
</evidence>
<evidence type="ECO:0000256" key="1">
    <source>
        <dbReference type="ARBA" id="ARBA00003814"/>
    </source>
</evidence>
<dbReference type="HAMAP" id="MF_00097">
    <property type="entry name" value="TMP_synthase"/>
    <property type="match status" value="1"/>
</dbReference>
<evidence type="ECO:0000256" key="6">
    <source>
        <dbReference type="ARBA" id="ARBA00022977"/>
    </source>
</evidence>
<comment type="pathway">
    <text evidence="2 10 12">Cofactor biosynthesis; thiamine diphosphate biosynthesis; thiamine phosphate from 4-amino-2-methyl-5-diphosphomethylpyrimidine and 4-methyl-5-(2-phosphoethyl)-thiazole: step 1/1.</text>
</comment>
<reference evidence="14 15" key="1">
    <citation type="submission" date="2019-05" db="EMBL/GenBank/DDBJ databases">
        <title>Mumia sp. nov., isolated from the intestinal contents of plateau pika (Ochotona curzoniae) in the Qinghai-Tibet plateau of China.</title>
        <authorList>
            <person name="Tian Z."/>
        </authorList>
    </citation>
    <scope>NUCLEOTIDE SEQUENCE [LARGE SCALE GENOMIC DNA]</scope>
    <source>
        <strain evidence="15">527</strain>
    </source>
</reference>
<proteinExistence type="inferred from homology"/>
<dbReference type="GO" id="GO:0009229">
    <property type="term" value="P:thiamine diphosphate biosynthetic process"/>
    <property type="evidence" value="ECO:0007669"/>
    <property type="project" value="UniProtKB-UniRule"/>
</dbReference>
<dbReference type="GO" id="GO:0004789">
    <property type="term" value="F:thiamine-phosphate diphosphorylase activity"/>
    <property type="evidence" value="ECO:0007669"/>
    <property type="project" value="UniProtKB-UniRule"/>
</dbReference>
<dbReference type="NCBIfam" id="TIGR00693">
    <property type="entry name" value="thiE"/>
    <property type="match status" value="1"/>
</dbReference>
<comment type="function">
    <text evidence="1 10">Condenses 4-methyl-5-(beta-hydroxyethyl)thiazole monophosphate (THZ-P) and 2-methyl-4-amino-5-hydroxymethyl pyrimidine pyrophosphate (HMP-PP) to form thiamine monophosphate (TMP).</text>
</comment>
<accession>A0A5C4M2I5</accession>
<evidence type="ECO:0000256" key="3">
    <source>
        <dbReference type="ARBA" id="ARBA00022679"/>
    </source>
</evidence>
<dbReference type="InterPro" id="IPR036206">
    <property type="entry name" value="ThiamineP_synth_sf"/>
</dbReference>
<dbReference type="SUPFAM" id="SSF51391">
    <property type="entry name" value="Thiamin phosphate synthase"/>
    <property type="match status" value="1"/>
</dbReference>
<evidence type="ECO:0000256" key="7">
    <source>
        <dbReference type="ARBA" id="ARBA00047334"/>
    </source>
</evidence>
<evidence type="ECO:0000256" key="12">
    <source>
        <dbReference type="RuleBase" id="RU004253"/>
    </source>
</evidence>
<evidence type="ECO:0000256" key="10">
    <source>
        <dbReference type="HAMAP-Rule" id="MF_00097"/>
    </source>
</evidence>
<dbReference type="EC" id="2.5.1.3" evidence="10"/>
<dbReference type="AlphaFoldDB" id="A0A5C4M2I5"/>
<dbReference type="RefSeq" id="WP_139085055.1">
    <property type="nucleotide sequence ID" value="NZ_VDFR01000243.1"/>
</dbReference>
<feature type="binding site" evidence="10">
    <location>
        <position position="90"/>
    </location>
    <ligand>
        <name>Mg(2+)</name>
        <dbReference type="ChEBI" id="CHEBI:18420"/>
    </ligand>
</feature>
<evidence type="ECO:0000256" key="11">
    <source>
        <dbReference type="RuleBase" id="RU003826"/>
    </source>
</evidence>
<keyword evidence="5 10" id="KW-0460">Magnesium</keyword>
<evidence type="ECO:0000256" key="2">
    <source>
        <dbReference type="ARBA" id="ARBA00005165"/>
    </source>
</evidence>
<dbReference type="UniPathway" id="UPA00060">
    <property type="reaction ID" value="UER00141"/>
</dbReference>
<dbReference type="CDD" id="cd00564">
    <property type="entry name" value="TMP_TenI"/>
    <property type="match status" value="1"/>
</dbReference>
<keyword evidence="6 10" id="KW-0784">Thiamine biosynthesis</keyword>
<comment type="cofactor">
    <cofactor evidence="10">
        <name>Mg(2+)</name>
        <dbReference type="ChEBI" id="CHEBI:18420"/>
    </cofactor>
    <text evidence="10">Binds 1 Mg(2+) ion per subunit.</text>
</comment>
<feature type="binding site" evidence="10">
    <location>
        <position position="139"/>
    </location>
    <ligand>
        <name>4-amino-2-methyl-5-(diphosphooxymethyl)pyrimidine</name>
        <dbReference type="ChEBI" id="CHEBI:57841"/>
    </ligand>
</feature>
<dbReference type="PANTHER" id="PTHR20857:SF15">
    <property type="entry name" value="THIAMINE-PHOSPHATE SYNTHASE"/>
    <property type="match status" value="1"/>
</dbReference>
<dbReference type="PANTHER" id="PTHR20857">
    <property type="entry name" value="THIAMINE-PHOSPHATE PYROPHOSPHORYLASE"/>
    <property type="match status" value="1"/>
</dbReference>
<evidence type="ECO:0000256" key="9">
    <source>
        <dbReference type="ARBA" id="ARBA00047883"/>
    </source>
</evidence>
<dbReference type="InterPro" id="IPR022998">
    <property type="entry name" value="ThiamineP_synth_TenI"/>
</dbReference>
<comment type="caution">
    <text evidence="14">The sequence shown here is derived from an EMBL/GenBank/DDBJ whole genome shotgun (WGS) entry which is preliminary data.</text>
</comment>
<feature type="binding site" evidence="10">
    <location>
        <position position="109"/>
    </location>
    <ligand>
        <name>4-amino-2-methyl-5-(diphosphooxymethyl)pyrimidine</name>
        <dbReference type="ChEBI" id="CHEBI:57841"/>
    </ligand>
</feature>
<evidence type="ECO:0000313" key="14">
    <source>
        <dbReference type="EMBL" id="TNC27116.1"/>
    </source>
</evidence>
<comment type="catalytic activity">
    <reaction evidence="7 10 11">
        <text>4-methyl-5-(2-phosphooxyethyl)-thiazole + 4-amino-2-methyl-5-(diphosphooxymethyl)pyrimidine + H(+) = thiamine phosphate + diphosphate</text>
        <dbReference type="Rhea" id="RHEA:22328"/>
        <dbReference type="ChEBI" id="CHEBI:15378"/>
        <dbReference type="ChEBI" id="CHEBI:33019"/>
        <dbReference type="ChEBI" id="CHEBI:37575"/>
        <dbReference type="ChEBI" id="CHEBI:57841"/>
        <dbReference type="ChEBI" id="CHEBI:58296"/>
        <dbReference type="EC" id="2.5.1.3"/>
    </reaction>
</comment>
<gene>
    <name evidence="10 14" type="primary">thiE</name>
    <name evidence="14" type="ORF">FHE65_34345</name>
</gene>
<feature type="binding site" evidence="10">
    <location>
        <position position="71"/>
    </location>
    <ligand>
        <name>Mg(2+)</name>
        <dbReference type="ChEBI" id="CHEBI:18420"/>
    </ligand>
</feature>
<dbReference type="GO" id="GO:0005737">
    <property type="term" value="C:cytoplasm"/>
    <property type="evidence" value="ECO:0007669"/>
    <property type="project" value="TreeGrafter"/>
</dbReference>
<dbReference type="InterPro" id="IPR034291">
    <property type="entry name" value="TMP_synthase"/>
</dbReference>
<comment type="catalytic activity">
    <reaction evidence="9 10 11">
        <text>2-[(2R,5Z)-2-carboxy-4-methylthiazol-5(2H)-ylidene]ethyl phosphate + 4-amino-2-methyl-5-(diphosphooxymethyl)pyrimidine + 2 H(+) = thiamine phosphate + CO2 + diphosphate</text>
        <dbReference type="Rhea" id="RHEA:47844"/>
        <dbReference type="ChEBI" id="CHEBI:15378"/>
        <dbReference type="ChEBI" id="CHEBI:16526"/>
        <dbReference type="ChEBI" id="CHEBI:33019"/>
        <dbReference type="ChEBI" id="CHEBI:37575"/>
        <dbReference type="ChEBI" id="CHEBI:57841"/>
        <dbReference type="ChEBI" id="CHEBI:62899"/>
        <dbReference type="EC" id="2.5.1.3"/>
    </reaction>
</comment>
<feature type="binding site" evidence="10">
    <location>
        <position position="169"/>
    </location>
    <ligand>
        <name>2-[(2R,5Z)-2-carboxy-4-methylthiazol-5(2H)-ylidene]ethyl phosphate</name>
        <dbReference type="ChEBI" id="CHEBI:62899"/>
    </ligand>
</feature>
<feature type="binding site" evidence="10">
    <location>
        <begin position="189"/>
        <end position="190"/>
    </location>
    <ligand>
        <name>2-[(2R,5Z)-2-carboxy-4-methylthiazol-5(2H)-ylidene]ethyl phosphate</name>
        <dbReference type="ChEBI" id="CHEBI:62899"/>
    </ligand>
</feature>
<sequence>MRGQAGDVRLYLVTGPVPPGADLVDVVADAVGGGVTTVQLRDKDATTDDLVRLGERLTERIGTRATFVLNDDLQAARALSGAGLHVGPDDLHPARAREALGDDAVVGWSLHHVDQLKDEAAVAACSYLAVSPVWPTPTKTDTTAPWGLDGVRRLRDLVPADLPLVAIGGISAANAASVVGAGADGVCVVSAICSSPDPGDAAHTLREIVDAALAARAEEGR</sequence>
<evidence type="ECO:0000256" key="5">
    <source>
        <dbReference type="ARBA" id="ARBA00022842"/>
    </source>
</evidence>
<organism evidence="14 15">
    <name type="scientific">Mumia zhuanghuii</name>
    <dbReference type="NCBI Taxonomy" id="2585211"/>
    <lineage>
        <taxon>Bacteria</taxon>
        <taxon>Bacillati</taxon>
        <taxon>Actinomycetota</taxon>
        <taxon>Actinomycetes</taxon>
        <taxon>Propionibacteriales</taxon>
        <taxon>Nocardioidaceae</taxon>
        <taxon>Mumia</taxon>
    </lineage>
</organism>
<keyword evidence="3 10" id="KW-0808">Transferase</keyword>
<dbReference type="Pfam" id="PF02581">
    <property type="entry name" value="TMP-TENI"/>
    <property type="match status" value="1"/>
</dbReference>